<name>A0A816D9J6_9BILA</name>
<gene>
    <name evidence="3" type="ORF">JXQ802_LOCUS52403</name>
    <name evidence="2" type="ORF">PYM288_LOCUS36072</name>
</gene>
<dbReference type="AlphaFoldDB" id="A0A816D9J6"/>
<feature type="non-terminal residue" evidence="3">
    <location>
        <position position="1"/>
    </location>
</feature>
<dbReference type="EMBL" id="CAJNOH010006685">
    <property type="protein sequence ID" value="CAF1438875.1"/>
    <property type="molecule type" value="Genomic_DNA"/>
</dbReference>
<keyword evidence="1" id="KW-1133">Transmembrane helix</keyword>
<dbReference type="Gene3D" id="1.20.1070.10">
    <property type="entry name" value="Rhodopsin 7-helix transmembrane proteins"/>
    <property type="match status" value="1"/>
</dbReference>
<feature type="transmembrane region" description="Helical" evidence="1">
    <location>
        <begin position="256"/>
        <end position="275"/>
    </location>
</feature>
<feature type="transmembrane region" description="Helical" evidence="1">
    <location>
        <begin position="226"/>
        <end position="244"/>
    </location>
</feature>
<keyword evidence="1" id="KW-0812">Transmembrane</keyword>
<keyword evidence="1" id="KW-0472">Membrane</keyword>
<sequence length="306" mass="33469">QEVATGQCQFPTIHYNPAAHPRQISLLDANGQSILYTLIPSNQDSPAQVTPQLQPNNIAVMPNATHIPHNANACCICGSHPVAKCSYGISRGRPCGRLLCLSHVCELPGGNGGRYPHCPEHYQYIQQNKLPIVPFSIEGSYGLEEESRSCVLKTEIFAGSLYACVTVCLIPLNAVTIVYGIILYQVRQSTRRVMPFAPSGGPGNNVATPNMKREVKIMRQMSTQSGMIASGGSLIFVLCIWHGIKKDSAPEPLYLLAFTSITVFALMLTIAQFIMNEKVKSIAVQYVCPRQPTIILSTTTQQRVVR</sequence>
<dbReference type="Proteomes" id="UP000663870">
    <property type="component" value="Unassembled WGS sequence"/>
</dbReference>
<protein>
    <submittedName>
        <fullName evidence="3">Uncharacterized protein</fullName>
    </submittedName>
</protein>
<comment type="caution">
    <text evidence="3">The sequence shown here is derived from an EMBL/GenBank/DDBJ whole genome shotgun (WGS) entry which is preliminary data.</text>
</comment>
<keyword evidence="4" id="KW-1185">Reference proteome</keyword>
<dbReference type="SUPFAM" id="SSF81321">
    <property type="entry name" value="Family A G protein-coupled receptor-like"/>
    <property type="match status" value="1"/>
</dbReference>
<feature type="transmembrane region" description="Helical" evidence="1">
    <location>
        <begin position="156"/>
        <end position="184"/>
    </location>
</feature>
<evidence type="ECO:0000313" key="2">
    <source>
        <dbReference type="EMBL" id="CAF1438875.1"/>
    </source>
</evidence>
<evidence type="ECO:0000256" key="1">
    <source>
        <dbReference type="SAM" id="Phobius"/>
    </source>
</evidence>
<proteinExistence type="predicted"/>
<dbReference type="Proteomes" id="UP000663854">
    <property type="component" value="Unassembled WGS sequence"/>
</dbReference>
<evidence type="ECO:0000313" key="3">
    <source>
        <dbReference type="EMBL" id="CAF1635247.1"/>
    </source>
</evidence>
<organism evidence="3 4">
    <name type="scientific">Rotaria sordida</name>
    <dbReference type="NCBI Taxonomy" id="392033"/>
    <lineage>
        <taxon>Eukaryota</taxon>
        <taxon>Metazoa</taxon>
        <taxon>Spiralia</taxon>
        <taxon>Gnathifera</taxon>
        <taxon>Rotifera</taxon>
        <taxon>Eurotatoria</taxon>
        <taxon>Bdelloidea</taxon>
        <taxon>Philodinida</taxon>
        <taxon>Philodinidae</taxon>
        <taxon>Rotaria</taxon>
    </lineage>
</organism>
<reference evidence="3" key="1">
    <citation type="submission" date="2021-02" db="EMBL/GenBank/DDBJ databases">
        <authorList>
            <person name="Nowell W R."/>
        </authorList>
    </citation>
    <scope>NUCLEOTIDE SEQUENCE</scope>
</reference>
<dbReference type="EMBL" id="CAJNOL010008283">
    <property type="protein sequence ID" value="CAF1635247.1"/>
    <property type="molecule type" value="Genomic_DNA"/>
</dbReference>
<evidence type="ECO:0000313" key="4">
    <source>
        <dbReference type="Proteomes" id="UP000663870"/>
    </source>
</evidence>
<accession>A0A816D9J6</accession>